<feature type="region of interest" description="Disordered" evidence="1">
    <location>
        <begin position="304"/>
        <end position="334"/>
    </location>
</feature>
<feature type="region of interest" description="Disordered" evidence="1">
    <location>
        <begin position="172"/>
        <end position="205"/>
    </location>
</feature>
<evidence type="ECO:0000313" key="2">
    <source>
        <dbReference type="EMBL" id="GFA47787.1"/>
    </source>
</evidence>
<evidence type="ECO:0000256" key="1">
    <source>
        <dbReference type="SAM" id="MobiDB-lite"/>
    </source>
</evidence>
<organism evidence="2">
    <name type="scientific">Tanacetum cinerariifolium</name>
    <name type="common">Dalmatian daisy</name>
    <name type="synonym">Chrysanthemum cinerariifolium</name>
    <dbReference type="NCBI Taxonomy" id="118510"/>
    <lineage>
        <taxon>Eukaryota</taxon>
        <taxon>Viridiplantae</taxon>
        <taxon>Streptophyta</taxon>
        <taxon>Embryophyta</taxon>
        <taxon>Tracheophyta</taxon>
        <taxon>Spermatophyta</taxon>
        <taxon>Magnoliopsida</taxon>
        <taxon>eudicotyledons</taxon>
        <taxon>Gunneridae</taxon>
        <taxon>Pentapetalae</taxon>
        <taxon>asterids</taxon>
        <taxon>campanulids</taxon>
        <taxon>Asterales</taxon>
        <taxon>Asteraceae</taxon>
        <taxon>Asteroideae</taxon>
        <taxon>Anthemideae</taxon>
        <taxon>Anthemidinae</taxon>
        <taxon>Tanacetum</taxon>
    </lineage>
</organism>
<feature type="compositionally biased region" description="Low complexity" evidence="1">
    <location>
        <begin position="318"/>
        <end position="334"/>
    </location>
</feature>
<feature type="region of interest" description="Disordered" evidence="1">
    <location>
        <begin position="98"/>
        <end position="130"/>
    </location>
</feature>
<feature type="compositionally biased region" description="Basic and acidic residues" evidence="1">
    <location>
        <begin position="304"/>
        <end position="315"/>
    </location>
</feature>
<proteinExistence type="predicted"/>
<comment type="caution">
    <text evidence="2">The sequence shown here is derived from an EMBL/GenBank/DDBJ whole genome shotgun (WGS) entry which is preliminary data.</text>
</comment>
<protein>
    <submittedName>
        <fullName evidence="2">Uncharacterized protein</fullName>
    </submittedName>
</protein>
<feature type="region of interest" description="Disordered" evidence="1">
    <location>
        <begin position="246"/>
        <end position="268"/>
    </location>
</feature>
<sequence length="334" mass="37795">MEPTLQQKEETFQVIIDVIKNSTCYKAFTICAEVPEIFMQQFWENVNYPKLIWEDFVVQIDNRKLADMKSYLTPESYQMFIKYSTGLIPPKKSRVKGLQGKKITDSPKETVEVSEESDHEHVKKQTGSRKLRGVVIQDTPSTPKKKSVNHSKKLKGIQTLTLDEQLAADTMQACKNSQKTSRRKPSTGGSNEKTGITPGVPDESTIVFPTSYEGTDDILGVPDELKVTSKAKMIYSNNDEEKKYDVDDDKSIDLENTNNEETDDESLHSDKFVNDDVDEEMNYAKDVDIRKADEENFNLAKEEVEKTKEIKDDNTKAGLPPTSSSLSMSFGFSN</sequence>
<dbReference type="AlphaFoldDB" id="A0A699JNE8"/>
<feature type="compositionally biased region" description="Basic and acidic residues" evidence="1">
    <location>
        <begin position="102"/>
        <end position="123"/>
    </location>
</feature>
<reference evidence="2" key="1">
    <citation type="journal article" date="2019" name="Sci. Rep.">
        <title>Draft genome of Tanacetum cinerariifolium, the natural source of mosquito coil.</title>
        <authorList>
            <person name="Yamashiro T."/>
            <person name="Shiraishi A."/>
            <person name="Satake H."/>
            <person name="Nakayama K."/>
        </authorList>
    </citation>
    <scope>NUCLEOTIDE SEQUENCE</scope>
</reference>
<accession>A0A699JNE8</accession>
<gene>
    <name evidence="2" type="ORF">Tci_619759</name>
</gene>
<name>A0A699JNE8_TANCI</name>
<dbReference type="EMBL" id="BKCJ010431025">
    <property type="protein sequence ID" value="GFA47787.1"/>
    <property type="molecule type" value="Genomic_DNA"/>
</dbReference>